<dbReference type="Proteomes" id="UP000538955">
    <property type="component" value="Unassembled WGS sequence"/>
</dbReference>
<evidence type="ECO:0000313" key="1">
    <source>
        <dbReference type="EMBL" id="NMK55642.1"/>
    </source>
</evidence>
<evidence type="ECO:0000313" key="2">
    <source>
        <dbReference type="EMBL" id="NMK98287.1"/>
    </source>
</evidence>
<dbReference type="AlphaFoldDB" id="A0A7X9WG65"/>
<dbReference type="RefSeq" id="WP_002469772.1">
    <property type="nucleotide sequence ID" value="NZ_CP086659.1"/>
</dbReference>
<name>A0A7X9WG65_STACP</name>
<comment type="caution">
    <text evidence="2">The sequence shown here is derived from an EMBL/GenBank/DDBJ whole genome shotgun (WGS) entry which is preliminary data.</text>
</comment>
<protein>
    <recommendedName>
        <fullName evidence="5">Phage protein</fullName>
    </recommendedName>
</protein>
<evidence type="ECO:0008006" key="5">
    <source>
        <dbReference type="Google" id="ProtNLM"/>
    </source>
</evidence>
<evidence type="ECO:0000313" key="3">
    <source>
        <dbReference type="Proteomes" id="UP000538955"/>
    </source>
</evidence>
<dbReference type="Pfam" id="PF23857">
    <property type="entry name" value="Phage_TAC_19"/>
    <property type="match status" value="1"/>
</dbReference>
<dbReference type="NCBIfam" id="NF047360">
    <property type="entry name" value="tail_chap_PVL"/>
    <property type="match status" value="1"/>
</dbReference>
<sequence length="105" mass="11904">MAVKKYIELQDENGEIKKYHAPAFIKGSVARKGFKLGKEFQKLENDGGEFDDELLDKLYGFVAHDLYDDQFTPEQFEDGLDARDVLRVAMEQLSGILGDEGKTTK</sequence>
<proteinExistence type="predicted"/>
<keyword evidence="3" id="KW-1185">Reference proteome</keyword>
<evidence type="ECO:0000313" key="4">
    <source>
        <dbReference type="Proteomes" id="UP000550736"/>
    </source>
</evidence>
<dbReference type="EMBL" id="JABBMI010000112">
    <property type="protein sequence ID" value="NMK55642.1"/>
    <property type="molecule type" value="Genomic_DNA"/>
</dbReference>
<dbReference type="InterPro" id="IPR057006">
    <property type="entry name" value="Phage_TAC_19"/>
</dbReference>
<dbReference type="Proteomes" id="UP000550736">
    <property type="component" value="Unassembled WGS sequence"/>
</dbReference>
<reference evidence="3 4" key="1">
    <citation type="submission" date="2020-04" db="EMBL/GenBank/DDBJ databases">
        <title>The Epidemiology and Molecular Characteristics of Linezolid-Resistant Staphylococcus capitis in Huashan Hospital, Shanghai.</title>
        <authorList>
            <person name="Ding L."/>
            <person name="Li P."/>
            <person name="Yang Y."/>
            <person name="Lin D."/>
            <person name="Xu X."/>
        </authorList>
    </citation>
    <scope>NUCLEOTIDE SEQUENCE [LARGE SCALE GENOMIC DNA]</scope>
    <source>
        <strain evidence="2 4">12-86</strain>
        <strain evidence="1 3">17-84</strain>
    </source>
</reference>
<organism evidence="2 4">
    <name type="scientific">Staphylococcus capitis</name>
    <dbReference type="NCBI Taxonomy" id="29388"/>
    <lineage>
        <taxon>Bacteria</taxon>
        <taxon>Bacillati</taxon>
        <taxon>Bacillota</taxon>
        <taxon>Bacilli</taxon>
        <taxon>Bacillales</taxon>
        <taxon>Staphylococcaceae</taxon>
        <taxon>Staphylococcus</taxon>
    </lineage>
</organism>
<gene>
    <name evidence="2" type="ORF">HHM13_09305</name>
    <name evidence="1" type="ORF">HHM24_13050</name>
</gene>
<accession>A0A7X9WG65</accession>
<dbReference type="EMBL" id="JABBLX010000034">
    <property type="protein sequence ID" value="NMK98287.1"/>
    <property type="molecule type" value="Genomic_DNA"/>
</dbReference>